<reference evidence="2" key="1">
    <citation type="journal article" date="2019" name="Int. J. Syst. Evol. Microbiol.">
        <title>The Global Catalogue of Microorganisms (GCM) 10K type strain sequencing project: providing services to taxonomists for standard genome sequencing and annotation.</title>
        <authorList>
            <consortium name="The Broad Institute Genomics Platform"/>
            <consortium name="The Broad Institute Genome Sequencing Center for Infectious Disease"/>
            <person name="Wu L."/>
            <person name="Ma J."/>
        </authorList>
    </citation>
    <scope>NUCLEOTIDE SEQUENCE [LARGE SCALE GENOMIC DNA]</scope>
    <source>
        <strain evidence="2">KCTC 15012</strain>
    </source>
</reference>
<proteinExistence type="predicted"/>
<dbReference type="EC" id="1.-.-.-" evidence="1"/>
<comment type="caution">
    <text evidence="1">The sequence shown here is derived from an EMBL/GenBank/DDBJ whole genome shotgun (WGS) entry which is preliminary data.</text>
</comment>
<name>A0ABW5CCN9_9PROT</name>
<dbReference type="Pfam" id="PF12900">
    <property type="entry name" value="Pyridox_ox_2"/>
    <property type="match status" value="1"/>
</dbReference>
<evidence type="ECO:0000313" key="1">
    <source>
        <dbReference type="EMBL" id="MFD2233813.1"/>
    </source>
</evidence>
<dbReference type="SUPFAM" id="SSF50475">
    <property type="entry name" value="FMN-binding split barrel"/>
    <property type="match status" value="1"/>
</dbReference>
<dbReference type="InterPro" id="IPR012349">
    <property type="entry name" value="Split_barrel_FMN-bd"/>
</dbReference>
<sequence length="221" mass="24705">MSDDTSASAAPSERTRVKRYHWLARYDRATVEQILDATPLAHVGCQMDGVPFVTPTFFWREGDRVYWHGSAAGRMFKVLESQDVCFTVSMLDGLVLARTSYNFNCNFRSVMILGRASLITDPAEKEAHLRTFVNGLVPGQWDRLRPPTEKEIAVTALASMSIDEASCKVRVGPPEDDEADYAFPAWAGVIPIRYQVLPPEPDPRNLPGLEMPEDVLKFTLG</sequence>
<dbReference type="GO" id="GO:0016491">
    <property type="term" value="F:oxidoreductase activity"/>
    <property type="evidence" value="ECO:0007669"/>
    <property type="project" value="UniProtKB-KW"/>
</dbReference>
<dbReference type="PANTHER" id="PTHR34071">
    <property type="entry name" value="5-NITROIMIDAZOLE ANTIBIOTICS RESISTANCE PROTEIN, NIMA-FAMILY-RELATED PROTEIN-RELATED"/>
    <property type="match status" value="1"/>
</dbReference>
<dbReference type="PANTHER" id="PTHR34071:SF2">
    <property type="entry name" value="FLAVIN-NUCLEOTIDE-BINDING PROTEIN"/>
    <property type="match status" value="1"/>
</dbReference>
<dbReference type="Gene3D" id="2.30.110.10">
    <property type="entry name" value="Electron Transport, Fmn-binding Protein, Chain A"/>
    <property type="match status" value="1"/>
</dbReference>
<accession>A0ABW5CCN9</accession>
<keyword evidence="1" id="KW-0560">Oxidoreductase</keyword>
<evidence type="ECO:0000313" key="2">
    <source>
        <dbReference type="Proteomes" id="UP001597296"/>
    </source>
</evidence>
<dbReference type="Proteomes" id="UP001597296">
    <property type="component" value="Unassembled WGS sequence"/>
</dbReference>
<dbReference type="RefSeq" id="WP_377315712.1">
    <property type="nucleotide sequence ID" value="NZ_JBHUIY010000013.1"/>
</dbReference>
<keyword evidence="2" id="KW-1185">Reference proteome</keyword>
<protein>
    <submittedName>
        <fullName evidence="1">Pyridoxamine 5'-phosphate oxidase family protein</fullName>
        <ecNumber evidence="1">1.-.-.-</ecNumber>
    </submittedName>
</protein>
<organism evidence="1 2">
    <name type="scientific">Phaeospirillum tilakii</name>
    <dbReference type="NCBI Taxonomy" id="741673"/>
    <lineage>
        <taxon>Bacteria</taxon>
        <taxon>Pseudomonadati</taxon>
        <taxon>Pseudomonadota</taxon>
        <taxon>Alphaproteobacteria</taxon>
        <taxon>Rhodospirillales</taxon>
        <taxon>Rhodospirillaceae</taxon>
        <taxon>Phaeospirillum</taxon>
    </lineage>
</organism>
<gene>
    <name evidence="1" type="ORF">ACFSNB_08350</name>
</gene>
<dbReference type="EMBL" id="JBHUIY010000013">
    <property type="protein sequence ID" value="MFD2233813.1"/>
    <property type="molecule type" value="Genomic_DNA"/>
</dbReference>
<dbReference type="InterPro" id="IPR024747">
    <property type="entry name" value="Pyridox_Oxase-rel"/>
</dbReference>